<dbReference type="InterPro" id="IPR039498">
    <property type="entry name" value="NTP_transf_5"/>
</dbReference>
<reference evidence="1 2" key="1">
    <citation type="submission" date="2022-08" db="EMBL/GenBank/DDBJ databases">
        <title>Polyphasic taxonomy analysis of Qipengyuania sp.RS5-5.</title>
        <authorList>
            <person name="Xamxidin M."/>
            <person name="Wu M."/>
        </authorList>
    </citation>
    <scope>NUCLEOTIDE SEQUENCE [LARGE SCALE GENOMIC DNA]</scope>
    <source>
        <strain evidence="1 2">RS5-5</strain>
    </source>
</reference>
<comment type="caution">
    <text evidence="1">The sequence shown here is derived from an EMBL/GenBank/DDBJ whole genome shotgun (WGS) entry which is preliminary data.</text>
</comment>
<protein>
    <submittedName>
        <fullName evidence="1">Nucleotidyltransferase family protein</fullName>
    </submittedName>
</protein>
<accession>A0ABT1XNG9</accession>
<dbReference type="EMBL" id="JANKHH010000003">
    <property type="protein sequence ID" value="MCR2833201.1"/>
    <property type="molecule type" value="Genomic_DNA"/>
</dbReference>
<dbReference type="RefSeq" id="WP_257594968.1">
    <property type="nucleotide sequence ID" value="NZ_JANKHH010000003.1"/>
</dbReference>
<evidence type="ECO:0000313" key="1">
    <source>
        <dbReference type="EMBL" id="MCR2833201.1"/>
    </source>
</evidence>
<proteinExistence type="predicted"/>
<evidence type="ECO:0000313" key="2">
    <source>
        <dbReference type="Proteomes" id="UP001206067"/>
    </source>
</evidence>
<gene>
    <name evidence="1" type="ORF">NSO95_04535</name>
</gene>
<name>A0ABT1XNG9_9SPHN</name>
<dbReference type="Proteomes" id="UP001206067">
    <property type="component" value="Unassembled WGS sequence"/>
</dbReference>
<dbReference type="Gene3D" id="3.30.460.40">
    <property type="match status" value="1"/>
</dbReference>
<dbReference type="Pfam" id="PF14907">
    <property type="entry name" value="NTP_transf_5"/>
    <property type="match status" value="1"/>
</dbReference>
<keyword evidence="2" id="KW-1185">Reference proteome</keyword>
<organism evidence="1 2">
    <name type="scientific">Parerythrobacter lacustris</name>
    <dbReference type="NCBI Taxonomy" id="2969984"/>
    <lineage>
        <taxon>Bacteria</taxon>
        <taxon>Pseudomonadati</taxon>
        <taxon>Pseudomonadota</taxon>
        <taxon>Alphaproteobacteria</taxon>
        <taxon>Sphingomonadales</taxon>
        <taxon>Erythrobacteraceae</taxon>
        <taxon>Parerythrobacter</taxon>
    </lineage>
</organism>
<sequence>MEATGDTIGGIADRELDLLACAIAQSPAMDCARPARTGGIDWARFEALVDRHRVGALALAGAARIGMPADVAARLAGEEERNASNYLRSIALLRKLSDHFARAGIEWVLLKGIAVAEAAYERPALREMIDIDLMVDAVRIEEAEGIILEKGFTRIHPRFALDDAKRANFAKLHSAYSYFRRADGAQLDLHWRTSQNPYFVPQIDAHWREWSGTTVVSGFPTLRPDVHLAYVLAHGAKHGWVRLKWLADVERMVAMLDDAGVALLTATLREHGLETVAGSAFALCHTLFRSRLPEALADLTSSARAAQLHDHALELIAADLPMGGAGIGKPGYLWRRMRHSLGLVRRRGYRRRALLLEVVRSHDLEHVPLPKGWIVPMAIISPVLAVGRAISGKQ</sequence>